<dbReference type="EMBL" id="WIXP02000016">
    <property type="protein sequence ID" value="KAF6198112.1"/>
    <property type="molecule type" value="Genomic_DNA"/>
</dbReference>
<feature type="non-terminal residue" evidence="1">
    <location>
        <position position="1"/>
    </location>
</feature>
<gene>
    <name evidence="1" type="ORF">GE061_007859</name>
</gene>
<evidence type="ECO:0000313" key="2">
    <source>
        <dbReference type="Proteomes" id="UP000466442"/>
    </source>
</evidence>
<sequence length="65" mass="7574">GKQKKLEAQKKIKEDQEELKQFSKEMVSTWMTVARNRSKPVKGGVFGCPRIKFVNPIPWNRVLDD</sequence>
<evidence type="ECO:0000313" key="1">
    <source>
        <dbReference type="EMBL" id="KAF6198112.1"/>
    </source>
</evidence>
<comment type="caution">
    <text evidence="1">The sequence shown here is derived from an EMBL/GenBank/DDBJ whole genome shotgun (WGS) entry which is preliminary data.</text>
</comment>
<organism evidence="1 2">
    <name type="scientific">Apolygus lucorum</name>
    <name type="common">Small green plant bug</name>
    <name type="synonym">Lygocoris lucorum</name>
    <dbReference type="NCBI Taxonomy" id="248454"/>
    <lineage>
        <taxon>Eukaryota</taxon>
        <taxon>Metazoa</taxon>
        <taxon>Ecdysozoa</taxon>
        <taxon>Arthropoda</taxon>
        <taxon>Hexapoda</taxon>
        <taxon>Insecta</taxon>
        <taxon>Pterygota</taxon>
        <taxon>Neoptera</taxon>
        <taxon>Paraneoptera</taxon>
        <taxon>Hemiptera</taxon>
        <taxon>Heteroptera</taxon>
        <taxon>Panheteroptera</taxon>
        <taxon>Cimicomorpha</taxon>
        <taxon>Miridae</taxon>
        <taxon>Mirini</taxon>
        <taxon>Apolygus</taxon>
    </lineage>
</organism>
<name>A0A8S9WMM8_APOLU</name>
<proteinExistence type="predicted"/>
<keyword evidence="2" id="KW-1185">Reference proteome</keyword>
<dbReference type="Proteomes" id="UP000466442">
    <property type="component" value="Linkage Group LG16"/>
</dbReference>
<reference evidence="1" key="1">
    <citation type="journal article" date="2021" name="Mol. Ecol. Resour.">
        <title>Apolygus lucorum genome provides insights into omnivorousness and mesophyll feeding.</title>
        <authorList>
            <person name="Liu Y."/>
            <person name="Liu H."/>
            <person name="Wang H."/>
            <person name="Huang T."/>
            <person name="Liu B."/>
            <person name="Yang B."/>
            <person name="Yin L."/>
            <person name="Li B."/>
            <person name="Zhang Y."/>
            <person name="Zhang S."/>
            <person name="Jiang F."/>
            <person name="Zhang X."/>
            <person name="Ren Y."/>
            <person name="Wang B."/>
            <person name="Wang S."/>
            <person name="Lu Y."/>
            <person name="Wu K."/>
            <person name="Fan W."/>
            <person name="Wang G."/>
        </authorList>
    </citation>
    <scope>NUCLEOTIDE SEQUENCE</scope>
    <source>
        <strain evidence="1">12Hb</strain>
    </source>
</reference>
<dbReference type="AlphaFoldDB" id="A0A8S9WMM8"/>
<protein>
    <submittedName>
        <fullName evidence="1">Uncharacterized protein</fullName>
    </submittedName>
</protein>
<accession>A0A8S9WMM8</accession>